<gene>
    <name evidence="1" type="ORF">QBC46DRAFT_412943</name>
</gene>
<dbReference type="Proteomes" id="UP001303473">
    <property type="component" value="Unassembled WGS sequence"/>
</dbReference>
<organism evidence="1 2">
    <name type="scientific">Diplogelasinospora grovesii</name>
    <dbReference type="NCBI Taxonomy" id="303347"/>
    <lineage>
        <taxon>Eukaryota</taxon>
        <taxon>Fungi</taxon>
        <taxon>Dikarya</taxon>
        <taxon>Ascomycota</taxon>
        <taxon>Pezizomycotina</taxon>
        <taxon>Sordariomycetes</taxon>
        <taxon>Sordariomycetidae</taxon>
        <taxon>Sordariales</taxon>
        <taxon>Diplogelasinosporaceae</taxon>
        <taxon>Diplogelasinospora</taxon>
    </lineage>
</organism>
<evidence type="ECO:0000313" key="1">
    <source>
        <dbReference type="EMBL" id="KAK3935537.1"/>
    </source>
</evidence>
<sequence length="193" mass="21986">MAPSSSVLGFTFQQAATSAQMAKAAKQLQVLFAGDPIDWFGGGWALKLRSRRETRDTDRDLCVTVNGGIDARTALKYYHQAILRFDATLHQERVFVDIDENGQVVGFDIGQVLVNTPAREVNDVLKRWITCETLRKSQYLCLKFLFATRGDRIREWTHYLNVTWRIQFYHACQAYVRLSSGVSPRILSNAQHS</sequence>
<accession>A0AAN6RZE7</accession>
<comment type="caution">
    <text evidence="1">The sequence shown here is derived from an EMBL/GenBank/DDBJ whole genome shotgun (WGS) entry which is preliminary data.</text>
</comment>
<name>A0AAN6RZE7_9PEZI</name>
<dbReference type="AlphaFoldDB" id="A0AAN6RZE7"/>
<keyword evidence="2" id="KW-1185">Reference proteome</keyword>
<reference evidence="2" key="1">
    <citation type="journal article" date="2023" name="Mol. Phylogenet. Evol.">
        <title>Genome-scale phylogeny and comparative genomics of the fungal order Sordariales.</title>
        <authorList>
            <person name="Hensen N."/>
            <person name="Bonometti L."/>
            <person name="Westerberg I."/>
            <person name="Brannstrom I.O."/>
            <person name="Guillou S."/>
            <person name="Cros-Aarteil S."/>
            <person name="Calhoun S."/>
            <person name="Haridas S."/>
            <person name="Kuo A."/>
            <person name="Mondo S."/>
            <person name="Pangilinan J."/>
            <person name="Riley R."/>
            <person name="LaButti K."/>
            <person name="Andreopoulos B."/>
            <person name="Lipzen A."/>
            <person name="Chen C."/>
            <person name="Yan M."/>
            <person name="Daum C."/>
            <person name="Ng V."/>
            <person name="Clum A."/>
            <person name="Steindorff A."/>
            <person name="Ohm R.A."/>
            <person name="Martin F."/>
            <person name="Silar P."/>
            <person name="Natvig D.O."/>
            <person name="Lalanne C."/>
            <person name="Gautier V."/>
            <person name="Ament-Velasquez S.L."/>
            <person name="Kruys A."/>
            <person name="Hutchinson M.I."/>
            <person name="Powell A.J."/>
            <person name="Barry K."/>
            <person name="Miller A.N."/>
            <person name="Grigoriev I.V."/>
            <person name="Debuchy R."/>
            <person name="Gladieux P."/>
            <person name="Hiltunen Thoren M."/>
            <person name="Johannesson H."/>
        </authorList>
    </citation>
    <scope>NUCLEOTIDE SEQUENCE [LARGE SCALE GENOMIC DNA]</scope>
    <source>
        <strain evidence="2">CBS 340.73</strain>
    </source>
</reference>
<protein>
    <submittedName>
        <fullName evidence="1">Uncharacterized protein</fullName>
    </submittedName>
</protein>
<evidence type="ECO:0000313" key="2">
    <source>
        <dbReference type="Proteomes" id="UP001303473"/>
    </source>
</evidence>
<dbReference type="EMBL" id="MU853919">
    <property type="protein sequence ID" value="KAK3935537.1"/>
    <property type="molecule type" value="Genomic_DNA"/>
</dbReference>
<proteinExistence type="predicted"/>